<dbReference type="InterPro" id="IPR051704">
    <property type="entry name" value="FAD_aromatic-hydroxylase"/>
</dbReference>
<dbReference type="SUPFAM" id="SSF51905">
    <property type="entry name" value="FAD/NAD(P)-binding domain"/>
    <property type="match status" value="1"/>
</dbReference>
<evidence type="ECO:0000259" key="1">
    <source>
        <dbReference type="Pfam" id="PF01494"/>
    </source>
</evidence>
<dbReference type="PANTHER" id="PTHR46865:SF2">
    <property type="entry name" value="MONOOXYGENASE"/>
    <property type="match status" value="1"/>
</dbReference>
<dbReference type="AlphaFoldDB" id="A0A285K7R0"/>
<organism evidence="2 3">
    <name type="scientific">Paractinoplanes atraurantiacus</name>
    <dbReference type="NCBI Taxonomy" id="1036182"/>
    <lineage>
        <taxon>Bacteria</taxon>
        <taxon>Bacillati</taxon>
        <taxon>Actinomycetota</taxon>
        <taxon>Actinomycetes</taxon>
        <taxon>Micromonosporales</taxon>
        <taxon>Micromonosporaceae</taxon>
        <taxon>Paractinoplanes</taxon>
    </lineage>
</organism>
<dbReference type="PRINTS" id="PR00420">
    <property type="entry name" value="RNGMNOXGNASE"/>
</dbReference>
<dbReference type="InterPro" id="IPR036188">
    <property type="entry name" value="FAD/NAD-bd_sf"/>
</dbReference>
<dbReference type="EMBL" id="OBDY01000033">
    <property type="protein sequence ID" value="SNY68609.1"/>
    <property type="molecule type" value="Genomic_DNA"/>
</dbReference>
<proteinExistence type="predicted"/>
<name>A0A285K7R0_9ACTN</name>
<dbReference type="RefSeq" id="WP_097327974.1">
    <property type="nucleotide sequence ID" value="NZ_OBDY01000033.1"/>
</dbReference>
<dbReference type="GO" id="GO:0071949">
    <property type="term" value="F:FAD binding"/>
    <property type="evidence" value="ECO:0007669"/>
    <property type="project" value="InterPro"/>
</dbReference>
<sequence length="359" mass="38204">MTERSVLISGAGIAGSTLAYWMAYHGWRVTVVELAAGLRSSGNPVDVRNKAVEVASKMGITEALRSAATHATGMRVVDASGRSVARLPMDSGTEIARGDLAAILTEAARPHATFLMGDTITALDQDPGGVNVTFAQAPSARFDLVVGADGLHSRVRRLAFGPERNYVHHLGLYVATVSLGAPSWNPTDVLLYNTPGRLLSVHPGRGEALAAFIFRHPETPIKDQAKFVVSAYEGAGWRTQELLTRLSETDFYFDAVSRVALPSWTQGRVTLAGDAASCVSLFGDGSSLAMAGAHTLAASLALESDMAAALHRYEARHRALTDPKQRHITRTTGLLVPRTRPGLTARNAAARVWSSARAA</sequence>
<dbReference type="PANTHER" id="PTHR46865">
    <property type="entry name" value="OXIDOREDUCTASE-RELATED"/>
    <property type="match status" value="1"/>
</dbReference>
<gene>
    <name evidence="2" type="ORF">SAMN05421748_13371</name>
</gene>
<dbReference type="OrthoDB" id="3356051at2"/>
<keyword evidence="3" id="KW-1185">Reference proteome</keyword>
<reference evidence="2 3" key="1">
    <citation type="submission" date="2017-09" db="EMBL/GenBank/DDBJ databases">
        <authorList>
            <person name="Ehlers B."/>
            <person name="Leendertz F.H."/>
        </authorList>
    </citation>
    <scope>NUCLEOTIDE SEQUENCE [LARGE SCALE GENOMIC DNA]</scope>
    <source>
        <strain evidence="2 3">CGMCC 4.6857</strain>
    </source>
</reference>
<dbReference type="Proteomes" id="UP000219612">
    <property type="component" value="Unassembled WGS sequence"/>
</dbReference>
<evidence type="ECO:0000313" key="3">
    <source>
        <dbReference type="Proteomes" id="UP000219612"/>
    </source>
</evidence>
<dbReference type="Gene3D" id="3.50.50.60">
    <property type="entry name" value="FAD/NAD(P)-binding domain"/>
    <property type="match status" value="1"/>
</dbReference>
<dbReference type="Pfam" id="PF01494">
    <property type="entry name" value="FAD_binding_3"/>
    <property type="match status" value="1"/>
</dbReference>
<evidence type="ECO:0000313" key="2">
    <source>
        <dbReference type="EMBL" id="SNY68609.1"/>
    </source>
</evidence>
<dbReference type="Gene3D" id="3.30.9.10">
    <property type="entry name" value="D-Amino Acid Oxidase, subunit A, domain 2"/>
    <property type="match status" value="1"/>
</dbReference>
<feature type="domain" description="FAD-binding" evidence="1">
    <location>
        <begin position="5"/>
        <end position="316"/>
    </location>
</feature>
<accession>A0A285K7R0</accession>
<protein>
    <submittedName>
        <fullName evidence="2">2-polyprenyl-6-methoxyphenol hydroxylase</fullName>
    </submittedName>
</protein>
<dbReference type="InterPro" id="IPR002938">
    <property type="entry name" value="FAD-bd"/>
</dbReference>